<evidence type="ECO:0000313" key="2">
    <source>
        <dbReference type="Proteomes" id="UP000030764"/>
    </source>
</evidence>
<accession>A0A085M8D1</accession>
<evidence type="ECO:0000313" key="1">
    <source>
        <dbReference type="EMBL" id="KFD53477.1"/>
    </source>
</evidence>
<dbReference type="Proteomes" id="UP000030764">
    <property type="component" value="Unassembled WGS sequence"/>
</dbReference>
<protein>
    <submittedName>
        <fullName evidence="1">Uncharacterized protein</fullName>
    </submittedName>
</protein>
<dbReference type="EMBL" id="KL363216">
    <property type="protein sequence ID" value="KFD53477.1"/>
    <property type="molecule type" value="Genomic_DNA"/>
</dbReference>
<sequence>MGHSNMEGKQAARWRPLPFVFCYFHREFRPFDIWALSKSRSIEHFNQLTVINYSSLTGFQPNLDGYKLFQVSTHPKSQPIRHSTLFRYRPTHILDKFRISALPDFNPIKPSRHSVFRQTQSLDLFRILTSRDFDQLGPTTHLESRHIQNFDL</sequence>
<organism evidence="1 2">
    <name type="scientific">Trichuris suis</name>
    <name type="common">pig whipworm</name>
    <dbReference type="NCBI Taxonomy" id="68888"/>
    <lineage>
        <taxon>Eukaryota</taxon>
        <taxon>Metazoa</taxon>
        <taxon>Ecdysozoa</taxon>
        <taxon>Nematoda</taxon>
        <taxon>Enoplea</taxon>
        <taxon>Dorylaimia</taxon>
        <taxon>Trichinellida</taxon>
        <taxon>Trichuridae</taxon>
        <taxon>Trichuris</taxon>
    </lineage>
</organism>
<proteinExistence type="predicted"/>
<keyword evidence="2" id="KW-1185">Reference proteome</keyword>
<reference evidence="1 2" key="1">
    <citation type="journal article" date="2014" name="Nat. Genet.">
        <title>Genome and transcriptome of the porcine whipworm Trichuris suis.</title>
        <authorList>
            <person name="Jex A.R."/>
            <person name="Nejsum P."/>
            <person name="Schwarz E.M."/>
            <person name="Hu L."/>
            <person name="Young N.D."/>
            <person name="Hall R.S."/>
            <person name="Korhonen P.K."/>
            <person name="Liao S."/>
            <person name="Thamsborg S."/>
            <person name="Xia J."/>
            <person name="Xu P."/>
            <person name="Wang S."/>
            <person name="Scheerlinck J.P."/>
            <person name="Hofmann A."/>
            <person name="Sternberg P.W."/>
            <person name="Wang J."/>
            <person name="Gasser R.B."/>
        </authorList>
    </citation>
    <scope>NUCLEOTIDE SEQUENCE [LARGE SCALE GENOMIC DNA]</scope>
    <source>
        <strain evidence="1">DCEP-RM93M</strain>
    </source>
</reference>
<dbReference type="AlphaFoldDB" id="A0A085M8D1"/>
<gene>
    <name evidence="1" type="ORF">M513_05583</name>
</gene>
<name>A0A085M8D1_9BILA</name>